<gene>
    <name evidence="1" type="ORF">SNE34_01370</name>
</gene>
<dbReference type="Proteomes" id="UP001355056">
    <property type="component" value="Unassembled WGS sequence"/>
</dbReference>
<comment type="caution">
    <text evidence="1">The sequence shown here is derived from an EMBL/GenBank/DDBJ whole genome shotgun (WGS) entry which is preliminary data.</text>
</comment>
<organism evidence="1 2">
    <name type="scientific">Novilysobacter erysipheiresistens</name>
    <dbReference type="NCBI Taxonomy" id="1749332"/>
    <lineage>
        <taxon>Bacteria</taxon>
        <taxon>Pseudomonadati</taxon>
        <taxon>Pseudomonadota</taxon>
        <taxon>Gammaproteobacteria</taxon>
        <taxon>Lysobacterales</taxon>
        <taxon>Lysobacteraceae</taxon>
        <taxon>Novilysobacter</taxon>
    </lineage>
</organism>
<dbReference type="RefSeq" id="WP_332613994.1">
    <property type="nucleotide sequence ID" value="NZ_JAXGFP010000001.1"/>
</dbReference>
<evidence type="ECO:0000313" key="2">
    <source>
        <dbReference type="Proteomes" id="UP001355056"/>
    </source>
</evidence>
<evidence type="ECO:0000313" key="1">
    <source>
        <dbReference type="EMBL" id="MEG3182665.1"/>
    </source>
</evidence>
<dbReference type="EMBL" id="JAXGFP010000001">
    <property type="protein sequence ID" value="MEG3182665.1"/>
    <property type="molecule type" value="Genomic_DNA"/>
</dbReference>
<protein>
    <submittedName>
        <fullName evidence="1">Uncharacterized protein</fullName>
    </submittedName>
</protein>
<sequence>MRYETPEEVLQACVDRLGGNKRVGVMLWPELEEKPDVAARKLSDHLNENHAAKFSLSQAQFILRRARDVGFHEGHNEWNRQCGYSPSRPLNDADEITELQQRAMAAAEAAASASRELFARMQAAGLNVENVA</sequence>
<keyword evidence="2" id="KW-1185">Reference proteome</keyword>
<name>A0ABU7YUB9_9GAMM</name>
<proteinExistence type="predicted"/>
<accession>A0ABU7YUB9</accession>
<reference evidence="1 2" key="1">
    <citation type="journal article" date="2016" name="Int. J. Syst. Evol. Microbiol.">
        <title>Lysobacter erysipheiresistens sp. nov., an antagonist of powdery mildew, isolated from tobacco-cultivated soil.</title>
        <authorList>
            <person name="Xie B."/>
            <person name="Li T."/>
            <person name="Lin X."/>
            <person name="Wang C.J."/>
            <person name="Chen Y.J."/>
            <person name="Liu W.J."/>
            <person name="Zhao Z.W."/>
        </authorList>
    </citation>
    <scope>NUCLEOTIDE SEQUENCE [LARGE SCALE GENOMIC DNA]</scope>
    <source>
        <strain evidence="1 2">RS-LYSO-3</strain>
    </source>
</reference>